<dbReference type="Proteomes" id="UP001318860">
    <property type="component" value="Unassembled WGS sequence"/>
</dbReference>
<feature type="region of interest" description="Disordered" evidence="1">
    <location>
        <begin position="14"/>
        <end position="34"/>
    </location>
</feature>
<evidence type="ECO:0000313" key="4">
    <source>
        <dbReference type="Proteomes" id="UP001318860"/>
    </source>
</evidence>
<evidence type="ECO:0000256" key="1">
    <source>
        <dbReference type="SAM" id="MobiDB-lite"/>
    </source>
</evidence>
<keyword evidence="4" id="KW-1185">Reference proteome</keyword>
<dbReference type="PANTHER" id="PTHR31558:SF3">
    <property type="entry name" value="CW14 PROTEIN"/>
    <property type="match status" value="1"/>
</dbReference>
<dbReference type="InterPro" id="IPR009769">
    <property type="entry name" value="EDR2_C"/>
</dbReference>
<evidence type="ECO:0000259" key="2">
    <source>
        <dbReference type="Pfam" id="PF07059"/>
    </source>
</evidence>
<gene>
    <name evidence="3" type="ORF">DH2020_003478</name>
</gene>
<name>A0ABR0XLP2_REHGL</name>
<protein>
    <recommendedName>
        <fullName evidence="2">Protein ENHANCED DISEASE RESISTANCE 2 C-terminal domain-containing protein</fullName>
    </recommendedName>
</protein>
<proteinExistence type="predicted"/>
<feature type="compositionally biased region" description="Basic residues" evidence="1">
    <location>
        <begin position="18"/>
        <end position="34"/>
    </location>
</feature>
<organism evidence="3 4">
    <name type="scientific">Rehmannia glutinosa</name>
    <name type="common">Chinese foxglove</name>
    <dbReference type="NCBI Taxonomy" id="99300"/>
    <lineage>
        <taxon>Eukaryota</taxon>
        <taxon>Viridiplantae</taxon>
        <taxon>Streptophyta</taxon>
        <taxon>Embryophyta</taxon>
        <taxon>Tracheophyta</taxon>
        <taxon>Spermatophyta</taxon>
        <taxon>Magnoliopsida</taxon>
        <taxon>eudicotyledons</taxon>
        <taxon>Gunneridae</taxon>
        <taxon>Pentapetalae</taxon>
        <taxon>asterids</taxon>
        <taxon>lamiids</taxon>
        <taxon>Lamiales</taxon>
        <taxon>Orobanchaceae</taxon>
        <taxon>Rehmannieae</taxon>
        <taxon>Rehmannia</taxon>
    </lineage>
</organism>
<accession>A0ABR0XLP2</accession>
<sequence>MGACVSRPENCVGGKFGGSRKKNSKKRRKALKRRFPYHLSDRSSEKVSSLSVDHRPFSNPTFHVRKNKGKLAENYFLGSHSTESAQPMVQMSTVGNVEEAWFDSAAVLESDWSDDDFQSLPDEVLSHSGFDGTSLTTSDSYHTDGVHCVRQVSSSLENPVDSSTNNSGCNFVNEAAKSSIPSSFPDLRVKTNRPTSGVQPVFLDEMSGPAGENAGGEDGVLDNCGILPNNCLPCLASTVVPVEKRRSLSSSPPSTRKKAALKLSFKWKEENPTATLLSSKALLQRPIAGSQVPFCPLGKRMSDSWSDIEPGTFKVRGVNYFRDKRKELAPNCAAYNPFGLDVFLSQRKIEHIARFVELPVINSSGKLPPILVVNVQMPLYPPAIFQGETDGEGISFVLYFKLSESFTKELSPHFQENIRRLIDDEVEKVRGFPVDTVAPFRERLKILGRVSNVDDLPLSAAERKLMHAYNEKPVLSRPQHEFYSGENYFEIDLDMHRFSYISRKGFETFLDRLKLCVLDFGLTIQASITGNKAEELPEQILCCIRLNEIDYVNYQQLGFL</sequence>
<dbReference type="PANTHER" id="PTHR31558">
    <property type="entry name" value="CW14 PROTEIN"/>
    <property type="match status" value="1"/>
</dbReference>
<feature type="domain" description="Protein ENHANCED DISEASE RESISTANCE 2 C-terminal" evidence="2">
    <location>
        <begin position="305"/>
        <end position="550"/>
    </location>
</feature>
<evidence type="ECO:0000313" key="3">
    <source>
        <dbReference type="EMBL" id="KAK6160097.1"/>
    </source>
</evidence>
<comment type="caution">
    <text evidence="3">The sequence shown here is derived from an EMBL/GenBank/DDBJ whole genome shotgun (WGS) entry which is preliminary data.</text>
</comment>
<reference evidence="3 4" key="1">
    <citation type="journal article" date="2021" name="Comput. Struct. Biotechnol. J.">
        <title>De novo genome assembly of the potent medicinal plant Rehmannia glutinosa using nanopore technology.</title>
        <authorList>
            <person name="Ma L."/>
            <person name="Dong C."/>
            <person name="Song C."/>
            <person name="Wang X."/>
            <person name="Zheng X."/>
            <person name="Niu Y."/>
            <person name="Chen S."/>
            <person name="Feng W."/>
        </authorList>
    </citation>
    <scope>NUCLEOTIDE SEQUENCE [LARGE SCALE GENOMIC DNA]</scope>
    <source>
        <strain evidence="3">DH-2019</strain>
    </source>
</reference>
<dbReference type="EMBL" id="JABTTQ020000003">
    <property type="protein sequence ID" value="KAK6160097.1"/>
    <property type="molecule type" value="Genomic_DNA"/>
</dbReference>
<dbReference type="Pfam" id="PF07059">
    <property type="entry name" value="EDR2_C"/>
    <property type="match status" value="1"/>
</dbReference>